<evidence type="ECO:0000313" key="2">
    <source>
        <dbReference type="EMBL" id="GLP96279.1"/>
    </source>
</evidence>
<comment type="caution">
    <text evidence="2">The sequence shown here is derived from an EMBL/GenBank/DDBJ whole genome shotgun (WGS) entry which is preliminary data.</text>
</comment>
<gene>
    <name evidence="2" type="ORF">GCM10007895_15850</name>
</gene>
<dbReference type="Gene3D" id="2.40.50.870">
    <property type="entry name" value="Protein of unknown function (DUF3299)"/>
    <property type="match status" value="1"/>
</dbReference>
<dbReference type="InterPro" id="IPR021727">
    <property type="entry name" value="DUF3299"/>
</dbReference>
<accession>A0AA37VVV4</accession>
<feature type="signal peptide" evidence="1">
    <location>
        <begin position="1"/>
        <end position="22"/>
    </location>
</feature>
<dbReference type="EMBL" id="BSNC01000004">
    <property type="protein sequence ID" value="GLP96279.1"/>
    <property type="molecule type" value="Genomic_DNA"/>
</dbReference>
<name>A0AA37VVV4_9GAMM</name>
<dbReference type="Pfam" id="PF11736">
    <property type="entry name" value="DUF3299"/>
    <property type="match status" value="1"/>
</dbReference>
<proteinExistence type="predicted"/>
<keyword evidence="3" id="KW-1185">Reference proteome</keyword>
<keyword evidence="1" id="KW-0732">Signal</keyword>
<organism evidence="2 3">
    <name type="scientific">Paraferrimonas sedimenticola</name>
    <dbReference type="NCBI Taxonomy" id="375674"/>
    <lineage>
        <taxon>Bacteria</taxon>
        <taxon>Pseudomonadati</taxon>
        <taxon>Pseudomonadota</taxon>
        <taxon>Gammaproteobacteria</taxon>
        <taxon>Alteromonadales</taxon>
        <taxon>Ferrimonadaceae</taxon>
        <taxon>Paraferrimonas</taxon>
    </lineage>
</organism>
<feature type="chain" id="PRO_5041453388" description="DUF3299 domain-containing protein" evidence="1">
    <location>
        <begin position="23"/>
        <end position="169"/>
    </location>
</feature>
<reference evidence="2" key="1">
    <citation type="journal article" date="2014" name="Int. J. Syst. Evol. Microbiol.">
        <title>Complete genome sequence of Corynebacterium casei LMG S-19264T (=DSM 44701T), isolated from a smear-ripened cheese.</title>
        <authorList>
            <consortium name="US DOE Joint Genome Institute (JGI-PGF)"/>
            <person name="Walter F."/>
            <person name="Albersmeier A."/>
            <person name="Kalinowski J."/>
            <person name="Ruckert C."/>
        </authorList>
    </citation>
    <scope>NUCLEOTIDE SEQUENCE</scope>
    <source>
        <strain evidence="2">NBRC 101628</strain>
    </source>
</reference>
<evidence type="ECO:0000313" key="3">
    <source>
        <dbReference type="Proteomes" id="UP001161422"/>
    </source>
</evidence>
<dbReference type="Proteomes" id="UP001161422">
    <property type="component" value="Unassembled WGS sequence"/>
</dbReference>
<dbReference type="AlphaFoldDB" id="A0AA37VVV4"/>
<dbReference type="RefSeq" id="WP_095505283.1">
    <property type="nucleotide sequence ID" value="NZ_BSNC01000004.1"/>
</dbReference>
<evidence type="ECO:0008006" key="4">
    <source>
        <dbReference type="Google" id="ProtNLM"/>
    </source>
</evidence>
<reference evidence="2" key="2">
    <citation type="submission" date="2023-01" db="EMBL/GenBank/DDBJ databases">
        <title>Draft genome sequence of Paraferrimonas sedimenticola strain NBRC 101628.</title>
        <authorList>
            <person name="Sun Q."/>
            <person name="Mori K."/>
        </authorList>
    </citation>
    <scope>NUCLEOTIDE SEQUENCE</scope>
    <source>
        <strain evidence="2">NBRC 101628</strain>
    </source>
</reference>
<sequence length="169" mass="18762">MKSLFRLFVTLCLVISSSLASAAPVKLHWHQLIPEEHREDTLALIKSTMNPYIHKDGVVAPQRVNDTLKTTVDTFNGQQIAIRGYMVPLDADERGIFTLMLAPFAGACIHVPPPPPNQLIYIELAEGEILPWEAYSSPIEIRGVIQTEQIDGEMAMTSYTIKGADFSLL</sequence>
<protein>
    <recommendedName>
        <fullName evidence="4">DUF3299 domain-containing protein</fullName>
    </recommendedName>
</protein>
<evidence type="ECO:0000256" key="1">
    <source>
        <dbReference type="SAM" id="SignalP"/>
    </source>
</evidence>